<dbReference type="PANTHER" id="PTHR48111:SF73">
    <property type="entry name" value="ALKALINE PHOSPHATASE SYNTHESIS TRANSCRIPTIONAL REGULATORY PROTEIN PHOP"/>
    <property type="match status" value="1"/>
</dbReference>
<protein>
    <submittedName>
        <fullName evidence="10">DNA-binding response regulator</fullName>
    </submittedName>
</protein>
<evidence type="ECO:0000256" key="7">
    <source>
        <dbReference type="PROSITE-ProRule" id="PRU01091"/>
    </source>
</evidence>
<keyword evidence="5" id="KW-0804">Transcription</keyword>
<keyword evidence="4 7" id="KW-0238">DNA-binding</keyword>
<gene>
    <name evidence="10" type="ORF">CYJ34_06520</name>
</gene>
<dbReference type="InterPro" id="IPR011006">
    <property type="entry name" value="CheY-like_superfamily"/>
</dbReference>
<evidence type="ECO:0000256" key="3">
    <source>
        <dbReference type="ARBA" id="ARBA00023015"/>
    </source>
</evidence>
<dbReference type="GO" id="GO:0000156">
    <property type="term" value="F:phosphorelay response regulator activity"/>
    <property type="evidence" value="ECO:0007669"/>
    <property type="project" value="TreeGrafter"/>
</dbReference>
<dbReference type="GO" id="GO:0032993">
    <property type="term" value="C:protein-DNA complex"/>
    <property type="evidence" value="ECO:0007669"/>
    <property type="project" value="TreeGrafter"/>
</dbReference>
<accession>A0A2I1M8J8</accession>
<dbReference type="PANTHER" id="PTHR48111">
    <property type="entry name" value="REGULATOR OF RPOS"/>
    <property type="match status" value="1"/>
</dbReference>
<dbReference type="Pfam" id="PF00072">
    <property type="entry name" value="Response_reg"/>
    <property type="match status" value="1"/>
</dbReference>
<feature type="modified residue" description="4-aspartylphosphate" evidence="6">
    <location>
        <position position="54"/>
    </location>
</feature>
<keyword evidence="2" id="KW-0902">Two-component regulatory system</keyword>
<dbReference type="SMART" id="SM00448">
    <property type="entry name" value="REC"/>
    <property type="match status" value="1"/>
</dbReference>
<feature type="domain" description="Response regulatory" evidence="8">
    <location>
        <begin position="5"/>
        <end position="118"/>
    </location>
</feature>
<dbReference type="PROSITE" id="PS50110">
    <property type="entry name" value="RESPONSE_REGULATORY"/>
    <property type="match status" value="1"/>
</dbReference>
<keyword evidence="11" id="KW-1185">Reference proteome</keyword>
<evidence type="ECO:0000259" key="9">
    <source>
        <dbReference type="PROSITE" id="PS51755"/>
    </source>
</evidence>
<feature type="domain" description="OmpR/PhoB-type" evidence="9">
    <location>
        <begin position="129"/>
        <end position="230"/>
    </location>
</feature>
<dbReference type="CDD" id="cd00383">
    <property type="entry name" value="trans_reg_C"/>
    <property type="match status" value="1"/>
</dbReference>
<dbReference type="InterPro" id="IPR001789">
    <property type="entry name" value="Sig_transdc_resp-reg_receiver"/>
</dbReference>
<evidence type="ECO:0000256" key="4">
    <source>
        <dbReference type="ARBA" id="ARBA00023125"/>
    </source>
</evidence>
<keyword evidence="3" id="KW-0805">Transcription regulation</keyword>
<dbReference type="Gene3D" id="6.10.250.690">
    <property type="match status" value="1"/>
</dbReference>
<dbReference type="Gene3D" id="3.40.50.2300">
    <property type="match status" value="1"/>
</dbReference>
<dbReference type="EMBL" id="PKGS01000004">
    <property type="protein sequence ID" value="PKZ16465.1"/>
    <property type="molecule type" value="Genomic_DNA"/>
</dbReference>
<reference evidence="10 11" key="1">
    <citation type="submission" date="2017-12" db="EMBL/GenBank/DDBJ databases">
        <title>Phylogenetic diversity of female urinary microbiome.</title>
        <authorList>
            <person name="Thomas-White K."/>
            <person name="Wolfe A.J."/>
        </authorList>
    </citation>
    <scope>NUCLEOTIDE SEQUENCE [LARGE SCALE GENOMIC DNA]</scope>
    <source>
        <strain evidence="10 11">UMB0119</strain>
    </source>
</reference>
<evidence type="ECO:0000259" key="8">
    <source>
        <dbReference type="PROSITE" id="PS50110"/>
    </source>
</evidence>
<sequence length="237" mass="27655">MNDITILIIEDEKKISTIMKSYFEKEGYRVFQAFDGQEGLDTFNKENIDLVILDLMLPKIPGEEVIKEIRNQSEVPVIMVSAKVEENNRVDGLRLGADDYVTKPFSPKELVERVKAVLRRIEKYNIPRADIIKTSDGRLEMDLEYNRIFKDGNEILLTKNEFQILKTLFTNPNKIYSRDEIIEQTFGYDYDAYDRAIDTHIKNIRSKIEDNPKKPMYIKTIYGMGYKSGGIDDYIKE</sequence>
<feature type="DNA-binding region" description="OmpR/PhoB-type" evidence="7">
    <location>
        <begin position="129"/>
        <end position="230"/>
    </location>
</feature>
<dbReference type="Gene3D" id="1.10.10.10">
    <property type="entry name" value="Winged helix-like DNA-binding domain superfamily/Winged helix DNA-binding domain"/>
    <property type="match status" value="1"/>
</dbReference>
<dbReference type="InterPro" id="IPR036388">
    <property type="entry name" value="WH-like_DNA-bd_sf"/>
</dbReference>
<organism evidence="10 11">
    <name type="scientific">Anaerococcus octavius</name>
    <dbReference type="NCBI Taxonomy" id="54007"/>
    <lineage>
        <taxon>Bacteria</taxon>
        <taxon>Bacillati</taxon>
        <taxon>Bacillota</taxon>
        <taxon>Tissierellia</taxon>
        <taxon>Tissierellales</taxon>
        <taxon>Peptoniphilaceae</taxon>
        <taxon>Anaerococcus</taxon>
    </lineage>
</organism>
<evidence type="ECO:0000313" key="11">
    <source>
        <dbReference type="Proteomes" id="UP000234335"/>
    </source>
</evidence>
<dbReference type="Proteomes" id="UP000234335">
    <property type="component" value="Unassembled WGS sequence"/>
</dbReference>
<dbReference type="InterPro" id="IPR001867">
    <property type="entry name" value="OmpR/PhoB-type_DNA-bd"/>
</dbReference>
<dbReference type="GO" id="GO:0006355">
    <property type="term" value="P:regulation of DNA-templated transcription"/>
    <property type="evidence" value="ECO:0007669"/>
    <property type="project" value="InterPro"/>
</dbReference>
<dbReference type="FunFam" id="3.40.50.2300:FF:000001">
    <property type="entry name" value="DNA-binding response regulator PhoB"/>
    <property type="match status" value="1"/>
</dbReference>
<dbReference type="GO" id="GO:0000976">
    <property type="term" value="F:transcription cis-regulatory region binding"/>
    <property type="evidence" value="ECO:0007669"/>
    <property type="project" value="TreeGrafter"/>
</dbReference>
<evidence type="ECO:0000256" key="2">
    <source>
        <dbReference type="ARBA" id="ARBA00023012"/>
    </source>
</evidence>
<dbReference type="AlphaFoldDB" id="A0A2I1M8J8"/>
<evidence type="ECO:0000256" key="6">
    <source>
        <dbReference type="PROSITE-ProRule" id="PRU00169"/>
    </source>
</evidence>
<keyword evidence="1 6" id="KW-0597">Phosphoprotein</keyword>
<dbReference type="GO" id="GO:0005829">
    <property type="term" value="C:cytosol"/>
    <property type="evidence" value="ECO:0007669"/>
    <property type="project" value="TreeGrafter"/>
</dbReference>
<dbReference type="SUPFAM" id="SSF52172">
    <property type="entry name" value="CheY-like"/>
    <property type="match status" value="1"/>
</dbReference>
<comment type="caution">
    <text evidence="10">The sequence shown here is derived from an EMBL/GenBank/DDBJ whole genome shotgun (WGS) entry which is preliminary data.</text>
</comment>
<evidence type="ECO:0000256" key="1">
    <source>
        <dbReference type="ARBA" id="ARBA00022553"/>
    </source>
</evidence>
<dbReference type="SMART" id="SM00862">
    <property type="entry name" value="Trans_reg_C"/>
    <property type="match status" value="1"/>
</dbReference>
<name>A0A2I1M8J8_9FIRM</name>
<evidence type="ECO:0000256" key="5">
    <source>
        <dbReference type="ARBA" id="ARBA00023163"/>
    </source>
</evidence>
<dbReference type="InterPro" id="IPR039420">
    <property type="entry name" value="WalR-like"/>
</dbReference>
<dbReference type="PROSITE" id="PS51755">
    <property type="entry name" value="OMPR_PHOB"/>
    <property type="match status" value="1"/>
</dbReference>
<proteinExistence type="predicted"/>
<dbReference type="Pfam" id="PF00486">
    <property type="entry name" value="Trans_reg_C"/>
    <property type="match status" value="1"/>
</dbReference>
<dbReference type="RefSeq" id="WP_101540488.1">
    <property type="nucleotide sequence ID" value="NZ_CALTZC010000008.1"/>
</dbReference>
<evidence type="ECO:0000313" key="10">
    <source>
        <dbReference type="EMBL" id="PKZ16465.1"/>
    </source>
</evidence>